<feature type="region of interest" description="Disordered" evidence="11">
    <location>
        <begin position="2846"/>
        <end position="2865"/>
    </location>
</feature>
<sequence length="2921" mass="329376">MSLSRLMELYLDMPYDEEKDNADKVCNLLGNERIISELNKRASDSEDNLLSVSWSMVFDYCKLYFEKEIEKQQLDANKSVSLATRESARRQCSSTLTAVIDTACKGSPNLSLDQLFSLIEMGDHSPFVLHNFGDLFTLVLVKHILGKPVYYSKIELKKYQKLLKRYISMYEHLPERLRKSDVASAVQLLIHRSCSMKPMESYMPLHLFPFYRTAFQDPHLVDDFHLSEALVSGLLLFLERVAVSCRHQVSSLAQDILVPLLRITRKDYQGRLKDALVTSNPHRETLCGNWLLLNGGRSISKESVYRVLRLLVIIHAPETVHSFDRANPWCRLLLKIYNFLFRTLDSLTSVTQLSNNFLQLTSDVFALMYQYGHGDGDGGALDATDLDLTTLLDSTKPSKRRKVEIKLHVLLDMISENIKRPHMIWVWLKVLESLLCNHPEVLGENLSLFVDIQAGLLMVMNEVTLETALGTCMMCLSLLASYLHTKKLGSCVSGYGATAMNSYWQSSYDITFRRVMAGTNLEEGHKLLCTLLKCELAGDYYTLLSLYTSSKMSVNPASLLTLYTLLSEMRVPPHPPQGAAVSLGRPQKTVHVILHWLLFQDSKLMPCGCPWYKEHLRKAAKLVLVCIAKNQTKAKDLLCDFPHDDMGSNNESLMDLARRIHLTNFIIGYHPKKKQGDGEESVMIHVDPVMVTALLKEVDEMVREFMADVAAVEVPHTVICLCFLLCHLLCLLLQHGALAKDDLSTHPISQLIHHVLGKVSDCLHEMARGDLDRLLVTIQCMAVVSSSFVQCRVEIRTSVWHAAIPLSFYSRLFKIFSSSSFPSLSGQEKQDRERTIKKVKWTALDILSWLCHSSLPSNSEDTHEELIHTLDEELIHCLRSLDSPCFTSRDITDQVLRSLEVILQLPSPSSGFITELLLLLQKLCCTLYKNPNMMLKLLDVFSSALKLMQRVGTQMDRENLANFITKIIKLTLQDSYPSAVALKLIDVLCLGLQLGWKEECFEEQGHAILHLLEQSGESMSLQSHTVQLHVVEAVSSIFRHSEAANHLHLFHTLTAHLSQIVANKDVYVRGQGGDDLLQDLNHNAVSLLMLSVSYVAKESLILRPHALLFLIQNLEKGMKYMAWMLGVEEEGELFHFYGDFLFPKWFKDGQNISQFPFFLTGACTMVDFLKEYLTQLLPVAFWHGSNDELKCISEFISTPISDIMKDHLIRLESHLLPLFAAQKQGLTEKHQISLEKVLHASQLHKKLEEALGKEEVNQILSRSTHDLILNILDLHYPEGEGSKSNFLPAPPSHSISSEIVSATLDYLAQHTASCNGNLISFLTRDPFLLTGILMSLSTRLRKAGDPYQCLCCLHRFGIFAELLLMQFQSGLRENEELIFGVILQTLDSGLKYASLRTLDTAMEKSLNREICSSILSFFNQMSKMVTSDKFWKTFPQIANTIIEMQRNEPSLQVEALQTIHTVASRISDCARDLALSLPVEVCAEIKETRKVWDAEPLCDIIQAFLQVPVSSDSLRRLRAYLCDQKVQVVELMKEIHKTGASTPDSISLHCLISSLLEFLSSPHQDVSYEAARCLGELGTGDLASLLVKRTPSVSSLANKDQTPERDLYACIFKLITQALFQSGPSMSLMAFCSLQQMLMSGRASQELAQLVAEKDNKELRILKGLVTQRVTEILEPSPKWQEIEQQLSRMELWTGEGKTHSEWVQELLDVILSCSTDIFGDPQLLHMRDVCRQAISYGEKLLPQIIKAGVGKAEKNLRPLVVAGLNAFLAHHCQFRNSTEIQSASTPFMAASTLIDGEEEPVFGSRRSVQLVLSIIQSLREQTLIPFKKEGNTDGQEEENDKDLKFLLDFDYLKASLAAQYCSSHFLSLLFLEIWCDLRLRKEWEGGSESEGSSPMETLSSLHEDDCRLLQKLLLKAFTGLGDTDGLYGCLRAAQLSDSSSFIHILKLEEKWPALLALYDQKQDISGMGETLRQSRLYHNLSRYMGQENGDTSPESLEMLYECAWRLGQWESSVSASAAPQFPGFHESLFWALKSICLSDSENLRYQLSNLHAAIAESSKRLNFEACANVYPVISQCQVLEKLEKIGDIMDLKETFQTVQRHCNLEVGMKAPFLHEELPLSVQSMAFLLLKTPEAIMAHAQTLYAIAQKARISGQLLTARRNLTVLEGLGLPVDSEIRSLGKLEELKVCRSEGDLERGHLMLASTLKSLEMKPILHAEALTIYAEWMAESFFDTPEAILSQLETACKVLEEHSQEAGTCEQLARAHFIMAKVADAQLKQLDELIQSPDFKLKQEAVAEGRRKASELQRGSLTSKEHIKAYNTMVKTADLIQLEINARQNEQNSMHLLAITHYLKCLKLSDSFMASTYRLASLWLRGQGKAEVNTVIAKALLGLPSYKFVPLLPQLTAHLTPLSSCNRSDHPFLQNLYNLIESCALEHPHHTLPLIFALVNAPKDAIDNNPSPAVTERAAGGEEFLQRLFKSKGNVRVGLREHIQEMEMMCSAYLHFANTEYKDCKNKSLTVKIPRETALLKLNELKHAALLTMSIPINKSGRYDHVPRLLAVQSELAFVGGINAPKRIFCRASNGHLYSQLLKGQDEVLQDAVMQQVFCVINELFSASQSPLHIRTYKVLMLAQRSGVIEWCDNTQPVSLYLIGRDEISGAHARYNPSDITAKDCRNKLNMVSQKSAGERLKTFLDICSQFHPVFRHFFLEKFPEASHWYEKRLAYVRSVAATSIVGYILGIGDRHPSNILIDNNTAEFIHIDLGVAFEQGRLLPTPETVPFRLTRDVVDGMGITGIEGVFRRSCERCLMVLRENRDVILPVLEVLLYDPLYLWTLTPSKAKKIQRRTTSSDIDSSQASTTGERKHVKHAEVVLLRIQHKLQGVEFGGGGLSVEGQVQRLIQDARSPHNLSRLYFGWKPYL</sequence>
<dbReference type="CDD" id="cd05171">
    <property type="entry name" value="PIKKc_ATM"/>
    <property type="match status" value="1"/>
</dbReference>
<accession>A0A7R8XJY1</accession>
<keyword evidence="4" id="KW-0808">Transferase</keyword>
<dbReference type="SMART" id="SM00146">
    <property type="entry name" value="PI3Kc"/>
    <property type="match status" value="1"/>
</dbReference>
<dbReference type="InterPro" id="IPR014009">
    <property type="entry name" value="PIK_FAT"/>
</dbReference>
<dbReference type="GO" id="GO:0006281">
    <property type="term" value="P:DNA repair"/>
    <property type="evidence" value="ECO:0007669"/>
    <property type="project" value="InterPro"/>
</dbReference>
<dbReference type="EMBL" id="CAJPEV010001437">
    <property type="protein sequence ID" value="CAG0892650.1"/>
    <property type="molecule type" value="Genomic_DNA"/>
</dbReference>
<keyword evidence="5" id="KW-0547">Nucleotide-binding</keyword>
<protein>
    <recommendedName>
        <fullName evidence="2">non-specific serine/threonine protein kinase</fullName>
        <ecNumber evidence="2">2.7.11.1</ecNumber>
    </recommendedName>
</protein>
<evidence type="ECO:0000256" key="2">
    <source>
        <dbReference type="ARBA" id="ARBA00012513"/>
    </source>
</evidence>
<dbReference type="InterPro" id="IPR038980">
    <property type="entry name" value="ATM_plant"/>
</dbReference>
<evidence type="ECO:0000256" key="4">
    <source>
        <dbReference type="ARBA" id="ARBA00022679"/>
    </source>
</evidence>
<evidence type="ECO:0000256" key="3">
    <source>
        <dbReference type="ARBA" id="ARBA00022527"/>
    </source>
</evidence>
<proteinExistence type="predicted"/>
<evidence type="ECO:0000256" key="5">
    <source>
        <dbReference type="ARBA" id="ARBA00022741"/>
    </source>
</evidence>
<dbReference type="SUPFAM" id="SSF48371">
    <property type="entry name" value="ARM repeat"/>
    <property type="match status" value="2"/>
</dbReference>
<feature type="domain" description="FAT" evidence="13">
    <location>
        <begin position="1854"/>
        <end position="2451"/>
    </location>
</feature>
<keyword evidence="7" id="KW-0418">Kinase</keyword>
<evidence type="ECO:0000313" key="16">
    <source>
        <dbReference type="Proteomes" id="UP000677054"/>
    </source>
</evidence>
<dbReference type="Proteomes" id="UP000677054">
    <property type="component" value="Unassembled WGS sequence"/>
</dbReference>
<keyword evidence="16" id="KW-1185">Reference proteome</keyword>
<dbReference type="EMBL" id="LR900954">
    <property type="protein sequence ID" value="CAD7247384.1"/>
    <property type="molecule type" value="Genomic_DNA"/>
</dbReference>
<evidence type="ECO:0000313" key="15">
    <source>
        <dbReference type="EMBL" id="CAD7247384.1"/>
    </source>
</evidence>
<dbReference type="GO" id="GO:0005524">
    <property type="term" value="F:ATP binding"/>
    <property type="evidence" value="ECO:0007669"/>
    <property type="project" value="UniProtKB-KW"/>
</dbReference>
<dbReference type="InterPro" id="IPR000403">
    <property type="entry name" value="PI3/4_kinase_cat_dom"/>
</dbReference>
<feature type="domain" description="PI3K/PI4K catalytic" evidence="12">
    <location>
        <begin position="2562"/>
        <end position="2875"/>
    </location>
</feature>
<dbReference type="InterPro" id="IPR018936">
    <property type="entry name" value="PI3/4_kinase_CS"/>
</dbReference>
<dbReference type="Pfam" id="PF02259">
    <property type="entry name" value="FAT"/>
    <property type="match status" value="1"/>
</dbReference>
<dbReference type="PROSITE" id="PS51190">
    <property type="entry name" value="FATC"/>
    <property type="match status" value="1"/>
</dbReference>
<dbReference type="SUPFAM" id="SSF56112">
    <property type="entry name" value="Protein kinase-like (PK-like)"/>
    <property type="match status" value="1"/>
</dbReference>
<dbReference type="Pfam" id="PF00454">
    <property type="entry name" value="PI3_PI4_kinase"/>
    <property type="match status" value="1"/>
</dbReference>
<evidence type="ECO:0000256" key="7">
    <source>
        <dbReference type="ARBA" id="ARBA00022777"/>
    </source>
</evidence>
<dbReference type="GO" id="GO:0004674">
    <property type="term" value="F:protein serine/threonine kinase activity"/>
    <property type="evidence" value="ECO:0007669"/>
    <property type="project" value="UniProtKB-KW"/>
</dbReference>
<comment type="catalytic activity">
    <reaction evidence="10">
        <text>L-threonyl-[protein] + ATP = O-phospho-L-threonyl-[protein] + ADP + H(+)</text>
        <dbReference type="Rhea" id="RHEA:46608"/>
        <dbReference type="Rhea" id="RHEA-COMP:11060"/>
        <dbReference type="Rhea" id="RHEA-COMP:11605"/>
        <dbReference type="ChEBI" id="CHEBI:15378"/>
        <dbReference type="ChEBI" id="CHEBI:30013"/>
        <dbReference type="ChEBI" id="CHEBI:30616"/>
        <dbReference type="ChEBI" id="CHEBI:61977"/>
        <dbReference type="ChEBI" id="CHEBI:456216"/>
        <dbReference type="EC" id="2.7.11.1"/>
    </reaction>
</comment>
<dbReference type="Gene3D" id="1.10.1070.11">
    <property type="entry name" value="Phosphatidylinositol 3-/4-kinase, catalytic domain"/>
    <property type="match status" value="1"/>
</dbReference>
<evidence type="ECO:0000259" key="13">
    <source>
        <dbReference type="PROSITE" id="PS51189"/>
    </source>
</evidence>
<dbReference type="InterPro" id="IPR003151">
    <property type="entry name" value="PIK-rel_kinase_FAT"/>
</dbReference>
<evidence type="ECO:0000259" key="12">
    <source>
        <dbReference type="PROSITE" id="PS50290"/>
    </source>
</evidence>
<feature type="domain" description="FATC" evidence="14">
    <location>
        <begin position="2889"/>
        <end position="2921"/>
    </location>
</feature>
<dbReference type="PROSITE" id="PS51189">
    <property type="entry name" value="FAT"/>
    <property type="match status" value="1"/>
</dbReference>
<dbReference type="InterPro" id="IPR003152">
    <property type="entry name" value="FATC_dom"/>
</dbReference>
<dbReference type="InterPro" id="IPR044107">
    <property type="entry name" value="PIKKc_ATM"/>
</dbReference>
<evidence type="ECO:0000256" key="9">
    <source>
        <dbReference type="ARBA" id="ARBA00023242"/>
    </source>
</evidence>
<dbReference type="EC" id="2.7.11.1" evidence="2"/>
<keyword evidence="8" id="KW-0067">ATP-binding</keyword>
<dbReference type="InterPro" id="IPR016024">
    <property type="entry name" value="ARM-type_fold"/>
</dbReference>
<dbReference type="PROSITE" id="PS50290">
    <property type="entry name" value="PI3_4_KINASE_3"/>
    <property type="match status" value="1"/>
</dbReference>
<evidence type="ECO:0000259" key="14">
    <source>
        <dbReference type="PROSITE" id="PS51190"/>
    </source>
</evidence>
<dbReference type="PROSITE" id="PS00916">
    <property type="entry name" value="PI3_4_KINASE_2"/>
    <property type="match status" value="1"/>
</dbReference>
<dbReference type="Pfam" id="PF02260">
    <property type="entry name" value="FATC"/>
    <property type="match status" value="1"/>
</dbReference>
<evidence type="ECO:0000256" key="1">
    <source>
        <dbReference type="ARBA" id="ARBA00004123"/>
    </source>
</evidence>
<evidence type="ECO:0000256" key="11">
    <source>
        <dbReference type="SAM" id="MobiDB-lite"/>
    </source>
</evidence>
<dbReference type="OrthoDB" id="381190at2759"/>
<reference evidence="15" key="1">
    <citation type="submission" date="2020-11" db="EMBL/GenBank/DDBJ databases">
        <authorList>
            <person name="Tran Van P."/>
        </authorList>
    </citation>
    <scope>NUCLEOTIDE SEQUENCE</scope>
</reference>
<dbReference type="SMART" id="SM01343">
    <property type="entry name" value="FATC"/>
    <property type="match status" value="1"/>
</dbReference>
<name>A0A7R8XJY1_9CRUS</name>
<dbReference type="InterPro" id="IPR036940">
    <property type="entry name" value="PI3/4_kinase_cat_sf"/>
</dbReference>
<evidence type="ECO:0000256" key="10">
    <source>
        <dbReference type="ARBA" id="ARBA00047899"/>
    </source>
</evidence>
<dbReference type="PANTHER" id="PTHR37079">
    <property type="entry name" value="SERINE/THREONINE-PROTEIN KINASE ATM"/>
    <property type="match status" value="1"/>
</dbReference>
<comment type="subcellular location">
    <subcellularLocation>
        <location evidence="1">Nucleus</location>
    </subcellularLocation>
</comment>
<keyword evidence="3" id="KW-0723">Serine/threonine-protein kinase</keyword>
<evidence type="ECO:0000256" key="8">
    <source>
        <dbReference type="ARBA" id="ARBA00022840"/>
    </source>
</evidence>
<dbReference type="PANTHER" id="PTHR37079:SF4">
    <property type="entry name" value="SERINE_THREONINE-PROTEIN KINASE ATM"/>
    <property type="match status" value="1"/>
</dbReference>
<dbReference type="InterPro" id="IPR011009">
    <property type="entry name" value="Kinase-like_dom_sf"/>
</dbReference>
<feature type="compositionally biased region" description="Polar residues" evidence="11">
    <location>
        <begin position="2847"/>
        <end position="2861"/>
    </location>
</feature>
<keyword evidence="9" id="KW-0539">Nucleus</keyword>
<dbReference type="GO" id="GO:0005634">
    <property type="term" value="C:nucleus"/>
    <property type="evidence" value="ECO:0007669"/>
    <property type="project" value="UniProtKB-SubCell"/>
</dbReference>
<organism evidence="15">
    <name type="scientific">Darwinula stevensoni</name>
    <dbReference type="NCBI Taxonomy" id="69355"/>
    <lineage>
        <taxon>Eukaryota</taxon>
        <taxon>Metazoa</taxon>
        <taxon>Ecdysozoa</taxon>
        <taxon>Arthropoda</taxon>
        <taxon>Crustacea</taxon>
        <taxon>Oligostraca</taxon>
        <taxon>Ostracoda</taxon>
        <taxon>Podocopa</taxon>
        <taxon>Podocopida</taxon>
        <taxon>Darwinulocopina</taxon>
        <taxon>Darwinuloidea</taxon>
        <taxon>Darwinulidae</taxon>
        <taxon>Darwinula</taxon>
    </lineage>
</organism>
<gene>
    <name evidence="15" type="ORF">DSTB1V02_LOCUS7215</name>
</gene>
<keyword evidence="6" id="KW-0227">DNA damage</keyword>
<dbReference type="Gene3D" id="3.30.1010.10">
    <property type="entry name" value="Phosphatidylinositol 3-kinase Catalytic Subunit, Chain A, domain 4"/>
    <property type="match status" value="1"/>
</dbReference>
<evidence type="ECO:0000256" key="6">
    <source>
        <dbReference type="ARBA" id="ARBA00022763"/>
    </source>
</evidence>